<evidence type="ECO:0000313" key="4">
    <source>
        <dbReference type="Proteomes" id="UP001314263"/>
    </source>
</evidence>
<dbReference type="AlphaFoldDB" id="A0AAV1HW06"/>
<proteinExistence type="predicted"/>
<organism evidence="3 4">
    <name type="scientific">Coccomyxa viridis</name>
    <dbReference type="NCBI Taxonomy" id="1274662"/>
    <lineage>
        <taxon>Eukaryota</taxon>
        <taxon>Viridiplantae</taxon>
        <taxon>Chlorophyta</taxon>
        <taxon>core chlorophytes</taxon>
        <taxon>Trebouxiophyceae</taxon>
        <taxon>Trebouxiophyceae incertae sedis</taxon>
        <taxon>Coccomyxaceae</taxon>
        <taxon>Coccomyxa</taxon>
    </lineage>
</organism>
<dbReference type="InterPro" id="IPR036291">
    <property type="entry name" value="NAD(P)-bd_dom_sf"/>
</dbReference>
<dbReference type="InterPro" id="IPR013149">
    <property type="entry name" value="ADH-like_C"/>
</dbReference>
<sequence length="408" mass="43670">MLRHYICHLNSLSAFQHNKSTFCPGMVNTQIPRAAQASPERTTSPPLSLPATYKRLIGRKTGKDFRSVAEVEECETPEPSQGQVLVKIAYAGVNGGCETFRVRGSSYTPFAANQKSQHYTLGAEGSGVVAAIGPGVSHLKVGDCVTVGGSGAFAEYVLTSAQGCFKVPAASAEAVVLTLSGLTANVALQATAGPLQEGQTVLVTAAGGATGHMGAQLAMLAGCRVVATCGSQRKAERLRGLGIHRVINYREEDVREVLSREFPQQIDVAYEGVGGELREAVLDNLSPKGCLLSVGYISEYPHVKADADEDSHQPASSSSNGDLPPAHELFWQRQIIKRGEQTLFGDVWLGANRTDIPRYRQELFDLHEQGKLEAWVDEKPFVGVESVADAIEYMLTGQALGKVVVSMQ</sequence>
<dbReference type="PANTHER" id="PTHR43677:SF3">
    <property type="entry name" value="PROSTAGLANDIN REDUCTASE 3"/>
    <property type="match status" value="1"/>
</dbReference>
<evidence type="ECO:0000313" key="3">
    <source>
        <dbReference type="EMBL" id="CAK0742435.1"/>
    </source>
</evidence>
<dbReference type="Gene3D" id="3.90.180.10">
    <property type="entry name" value="Medium-chain alcohol dehydrogenases, catalytic domain"/>
    <property type="match status" value="1"/>
</dbReference>
<dbReference type="SMART" id="SM00829">
    <property type="entry name" value="PKS_ER"/>
    <property type="match status" value="1"/>
</dbReference>
<dbReference type="GO" id="GO:0016491">
    <property type="term" value="F:oxidoreductase activity"/>
    <property type="evidence" value="ECO:0007669"/>
    <property type="project" value="InterPro"/>
</dbReference>
<keyword evidence="4" id="KW-1185">Reference proteome</keyword>
<dbReference type="Gene3D" id="3.40.50.720">
    <property type="entry name" value="NAD(P)-binding Rossmann-like Domain"/>
    <property type="match status" value="1"/>
</dbReference>
<dbReference type="InterPro" id="IPR051397">
    <property type="entry name" value="Zn-ADH-like_protein"/>
</dbReference>
<feature type="domain" description="Enoyl reductase (ER)" evidence="2">
    <location>
        <begin position="63"/>
        <end position="405"/>
    </location>
</feature>
<dbReference type="EMBL" id="CAUYUE010000002">
    <property type="protein sequence ID" value="CAK0742435.1"/>
    <property type="molecule type" value="Genomic_DNA"/>
</dbReference>
<evidence type="ECO:0000259" key="2">
    <source>
        <dbReference type="SMART" id="SM00829"/>
    </source>
</evidence>
<feature type="region of interest" description="Disordered" evidence="1">
    <location>
        <begin position="306"/>
        <end position="325"/>
    </location>
</feature>
<dbReference type="Pfam" id="PF08240">
    <property type="entry name" value="ADH_N"/>
    <property type="match status" value="1"/>
</dbReference>
<dbReference type="SUPFAM" id="SSF50129">
    <property type="entry name" value="GroES-like"/>
    <property type="match status" value="1"/>
</dbReference>
<dbReference type="SUPFAM" id="SSF51735">
    <property type="entry name" value="NAD(P)-binding Rossmann-fold domains"/>
    <property type="match status" value="1"/>
</dbReference>
<dbReference type="InterPro" id="IPR020843">
    <property type="entry name" value="ER"/>
</dbReference>
<accession>A0AAV1HW06</accession>
<gene>
    <name evidence="3" type="ORF">CVIRNUC_001396</name>
</gene>
<protein>
    <recommendedName>
        <fullName evidence="2">Enoyl reductase (ER) domain-containing protein</fullName>
    </recommendedName>
</protein>
<dbReference type="InterPro" id="IPR013154">
    <property type="entry name" value="ADH-like_N"/>
</dbReference>
<evidence type="ECO:0000256" key="1">
    <source>
        <dbReference type="SAM" id="MobiDB-lite"/>
    </source>
</evidence>
<reference evidence="3 4" key="1">
    <citation type="submission" date="2023-10" db="EMBL/GenBank/DDBJ databases">
        <authorList>
            <person name="Maclean D."/>
            <person name="Macfadyen A."/>
        </authorList>
    </citation>
    <scope>NUCLEOTIDE SEQUENCE [LARGE SCALE GENOMIC DNA]</scope>
</reference>
<dbReference type="PANTHER" id="PTHR43677">
    <property type="entry name" value="SHORT-CHAIN DEHYDROGENASE/REDUCTASE"/>
    <property type="match status" value="1"/>
</dbReference>
<dbReference type="Pfam" id="PF00107">
    <property type="entry name" value="ADH_zinc_N"/>
    <property type="match status" value="1"/>
</dbReference>
<comment type="caution">
    <text evidence="3">The sequence shown here is derived from an EMBL/GenBank/DDBJ whole genome shotgun (WGS) entry which is preliminary data.</text>
</comment>
<dbReference type="InterPro" id="IPR011032">
    <property type="entry name" value="GroES-like_sf"/>
</dbReference>
<dbReference type="Proteomes" id="UP001314263">
    <property type="component" value="Unassembled WGS sequence"/>
</dbReference>
<dbReference type="GO" id="GO:0005739">
    <property type="term" value="C:mitochondrion"/>
    <property type="evidence" value="ECO:0007669"/>
    <property type="project" value="TreeGrafter"/>
</dbReference>
<name>A0AAV1HW06_9CHLO</name>